<feature type="domain" description="Cytochrome P460" evidence="2">
    <location>
        <begin position="55"/>
        <end position="183"/>
    </location>
</feature>
<evidence type="ECO:0000256" key="1">
    <source>
        <dbReference type="SAM" id="SignalP"/>
    </source>
</evidence>
<comment type="caution">
    <text evidence="3">The sequence shown here is derived from an EMBL/GenBank/DDBJ whole genome shotgun (WGS) entry which is preliminary data.</text>
</comment>
<dbReference type="Pfam" id="PF16694">
    <property type="entry name" value="Cytochrome_P460"/>
    <property type="match status" value="1"/>
</dbReference>
<organism evidence="3 4">
    <name type="scientific">Dyella japonica</name>
    <dbReference type="NCBI Taxonomy" id="231455"/>
    <lineage>
        <taxon>Bacteria</taxon>
        <taxon>Pseudomonadati</taxon>
        <taxon>Pseudomonadota</taxon>
        <taxon>Gammaproteobacteria</taxon>
        <taxon>Lysobacterales</taxon>
        <taxon>Rhodanobacteraceae</taxon>
        <taxon>Dyella</taxon>
    </lineage>
</organism>
<dbReference type="InterPro" id="IPR038142">
    <property type="entry name" value="Cytochrome_P460_sp"/>
</dbReference>
<dbReference type="Proteomes" id="UP001549184">
    <property type="component" value="Unassembled WGS sequence"/>
</dbReference>
<reference evidence="3 4" key="1">
    <citation type="submission" date="2024-06" db="EMBL/GenBank/DDBJ databases">
        <title>Sorghum-associated microbial communities from plants grown in Nebraska, USA.</title>
        <authorList>
            <person name="Schachtman D."/>
        </authorList>
    </citation>
    <scope>NUCLEOTIDE SEQUENCE [LARGE SCALE GENOMIC DNA]</scope>
    <source>
        <strain evidence="3 4">1073</strain>
    </source>
</reference>
<dbReference type="CDD" id="cd20753">
    <property type="entry name" value="cyt_P460_Mc-like"/>
    <property type="match status" value="1"/>
</dbReference>
<dbReference type="InterPro" id="IPR032033">
    <property type="entry name" value="Cytochrome_P460"/>
</dbReference>
<gene>
    <name evidence="3" type="ORF">ABIC75_002917</name>
</gene>
<dbReference type="Gene3D" id="3.50.70.20">
    <property type="entry name" value="Cytochrome P460"/>
    <property type="match status" value="1"/>
</dbReference>
<keyword evidence="4" id="KW-1185">Reference proteome</keyword>
<dbReference type="RefSeq" id="WP_354014574.1">
    <property type="nucleotide sequence ID" value="NZ_JBEPMU010000004.1"/>
</dbReference>
<evidence type="ECO:0000313" key="4">
    <source>
        <dbReference type="Proteomes" id="UP001549184"/>
    </source>
</evidence>
<evidence type="ECO:0000313" key="3">
    <source>
        <dbReference type="EMBL" id="MET3653181.1"/>
    </source>
</evidence>
<keyword evidence="1" id="KW-0732">Signal</keyword>
<name>A0ABV2JWH1_9GAMM</name>
<accession>A0ABV2JWH1</accession>
<evidence type="ECO:0000259" key="2">
    <source>
        <dbReference type="Pfam" id="PF16694"/>
    </source>
</evidence>
<sequence>MTRQSKLTIAIAAAALAVLGGTALYAQDKGKVTSASSADKYTLVSPSGIPFSDFKGYEDWSVVSSARTDEVLKVIVANPIMINAYKSGIPGNGKPFPDGSKIAKLQWKFKKSTEAPFVVDVPDVFTQAFVMEKDSKKYPKSGGWGYALFDYDATTDKFSADPTGVSDCGHACHVKVAAKDHIFHPYQKR</sequence>
<dbReference type="EMBL" id="JBEPMU010000004">
    <property type="protein sequence ID" value="MET3653181.1"/>
    <property type="molecule type" value="Genomic_DNA"/>
</dbReference>
<proteinExistence type="predicted"/>
<feature type="chain" id="PRO_5047340181" description="Cytochrome P460 domain-containing protein" evidence="1">
    <location>
        <begin position="27"/>
        <end position="189"/>
    </location>
</feature>
<protein>
    <recommendedName>
        <fullName evidence="2">Cytochrome P460 domain-containing protein</fullName>
    </recommendedName>
</protein>
<feature type="signal peptide" evidence="1">
    <location>
        <begin position="1"/>
        <end position="26"/>
    </location>
</feature>